<accession>A0A1Y1JZN9</accession>
<keyword evidence="3 4" id="KW-0472">Membrane</keyword>
<protein>
    <submittedName>
        <fullName evidence="5">Uncharacterized protein</fullName>
    </submittedName>
</protein>
<evidence type="ECO:0000256" key="4">
    <source>
        <dbReference type="SAM" id="Phobius"/>
    </source>
</evidence>
<dbReference type="InterPro" id="IPR036458">
    <property type="entry name" value="Na:dicarbo_symporter_sf"/>
</dbReference>
<dbReference type="Gene3D" id="1.10.3860.10">
    <property type="entry name" value="Sodium:dicarboxylate symporter"/>
    <property type="match status" value="1"/>
</dbReference>
<evidence type="ECO:0000256" key="2">
    <source>
        <dbReference type="ARBA" id="ARBA00022989"/>
    </source>
</evidence>
<dbReference type="AlphaFoldDB" id="A0A1Y1JZN9"/>
<feature type="transmembrane region" description="Helical" evidence="4">
    <location>
        <begin position="33"/>
        <end position="57"/>
    </location>
</feature>
<dbReference type="GO" id="GO:0015293">
    <property type="term" value="F:symporter activity"/>
    <property type="evidence" value="ECO:0007669"/>
    <property type="project" value="InterPro"/>
</dbReference>
<evidence type="ECO:0000256" key="1">
    <source>
        <dbReference type="ARBA" id="ARBA00022692"/>
    </source>
</evidence>
<name>A0A1Y1JZN9_PHOPY</name>
<evidence type="ECO:0000313" key="5">
    <source>
        <dbReference type="EMBL" id="JAV51897.1"/>
    </source>
</evidence>
<organism evidence="5">
    <name type="scientific">Photinus pyralis</name>
    <name type="common">Common eastern firefly</name>
    <name type="synonym">Lampyris pyralis</name>
    <dbReference type="NCBI Taxonomy" id="7054"/>
    <lineage>
        <taxon>Eukaryota</taxon>
        <taxon>Metazoa</taxon>
        <taxon>Ecdysozoa</taxon>
        <taxon>Arthropoda</taxon>
        <taxon>Hexapoda</taxon>
        <taxon>Insecta</taxon>
        <taxon>Pterygota</taxon>
        <taxon>Neoptera</taxon>
        <taxon>Endopterygota</taxon>
        <taxon>Coleoptera</taxon>
        <taxon>Polyphaga</taxon>
        <taxon>Elateriformia</taxon>
        <taxon>Elateroidea</taxon>
        <taxon>Lampyridae</taxon>
        <taxon>Lampyrinae</taxon>
        <taxon>Photinus</taxon>
    </lineage>
</organism>
<keyword evidence="2 4" id="KW-1133">Transmembrane helix</keyword>
<evidence type="ECO:0000256" key="3">
    <source>
        <dbReference type="ARBA" id="ARBA00023136"/>
    </source>
</evidence>
<keyword evidence="1 4" id="KW-0812">Transmembrane</keyword>
<proteinExistence type="predicted"/>
<reference evidence="5" key="1">
    <citation type="journal article" date="2016" name="Sci. Rep.">
        <title>Molecular characterization of firefly nuptial gifts: a multi-omics approach sheds light on postcopulatory sexual selection.</title>
        <authorList>
            <person name="Al-Wathiqui N."/>
            <person name="Fallon T.R."/>
            <person name="South A."/>
            <person name="Weng J.K."/>
            <person name="Lewis S.M."/>
        </authorList>
    </citation>
    <scope>NUCLEOTIDE SEQUENCE</scope>
</reference>
<dbReference type="GO" id="GO:0016020">
    <property type="term" value="C:membrane"/>
    <property type="evidence" value="ECO:0007669"/>
    <property type="project" value="InterPro"/>
</dbReference>
<feature type="transmembrane region" description="Helical" evidence="4">
    <location>
        <begin position="77"/>
        <end position="98"/>
    </location>
</feature>
<sequence length="176" mass="19533">MEAHNTRASDVLSEAVVSTESVKEKWWHRMKKYSWIVQIMIAALLGVSTGSFIYTLVSDRPKLQPAGNCLVPHPYPVWLGALRAVVILVALLSMMLTIRRGFRAVNDGPLPMWFVGYFITMTVLCVVLCCILAYLVWDQTFIVACEREQAVEKGISIGDKGDVPVEEAIADTGGLF</sequence>
<dbReference type="EMBL" id="GEZM01102363">
    <property type="protein sequence ID" value="JAV51897.1"/>
    <property type="molecule type" value="Transcribed_RNA"/>
</dbReference>
<dbReference type="SUPFAM" id="SSF118215">
    <property type="entry name" value="Proton glutamate symport protein"/>
    <property type="match status" value="1"/>
</dbReference>
<feature type="transmembrane region" description="Helical" evidence="4">
    <location>
        <begin position="110"/>
        <end position="137"/>
    </location>
</feature>